<proteinExistence type="predicted"/>
<dbReference type="RefSeq" id="WP_179808876.1">
    <property type="nucleotide sequence ID" value="NZ_JACCHL010000001.1"/>
</dbReference>
<dbReference type="InterPro" id="IPR048031">
    <property type="entry name" value="ScyD/ScyE-like"/>
</dbReference>
<dbReference type="EMBL" id="JACCHL010000001">
    <property type="protein sequence ID" value="NYH50593.1"/>
    <property type="molecule type" value="Genomic_DNA"/>
</dbReference>
<feature type="chain" id="PRO_5031357337" evidence="1">
    <location>
        <begin position="31"/>
        <end position="372"/>
    </location>
</feature>
<organism evidence="2 3">
    <name type="scientific">Nocardiopsis sinuspersici</name>
    <dbReference type="NCBI Taxonomy" id="501010"/>
    <lineage>
        <taxon>Bacteria</taxon>
        <taxon>Bacillati</taxon>
        <taxon>Actinomycetota</taxon>
        <taxon>Actinomycetes</taxon>
        <taxon>Streptosporangiales</taxon>
        <taxon>Nocardiopsidaceae</taxon>
        <taxon>Nocardiopsis</taxon>
    </lineage>
</organism>
<dbReference type="AlphaFoldDB" id="A0A7Y9X9P0"/>
<sequence length="372" mass="38663">MPLSVRRAISLTAVAVLTAPLLVSAPSASANDVNDLSSQATLEVVYEGLDNPRKIVWDPLRGRMLVAEAGTGGAGPCAPGVGGYPACYGASGAIFSYEPATGVSSRFAVRLPSVDNEVSVMGPHGVDVYRGQVHVAFGLAGSLSTRDGIGDQALPLGQVARVGPSSRVFPYGDLALFEEENDPHPVEVNSNPYGLAVGPSGTVVADAGGNTVFHVSKHGDVEMLALIPDHEVDGGTFEAVPSAVVKGPDGAYYVSEFSAEQATGTARVWRMTLDGDLDLYAEGFTAVNDIAFDHQGRLVVLEMAAEGLESSDQRGRLLRIEPDGTHVVLASEGLEHPGGVAVAPDGDFYVTTRSWDLVSPGPGQLVRISTDA</sequence>
<comment type="caution">
    <text evidence="2">The sequence shown here is derived from an EMBL/GenBank/DDBJ whole genome shotgun (WGS) entry which is preliminary data.</text>
</comment>
<protein>
    <submittedName>
        <fullName evidence="2">Glucose/arabinose dehydrogenase</fullName>
    </submittedName>
</protein>
<keyword evidence="1" id="KW-0732">Signal</keyword>
<feature type="signal peptide" evidence="1">
    <location>
        <begin position="1"/>
        <end position="30"/>
    </location>
</feature>
<dbReference type="NCBIfam" id="NF033206">
    <property type="entry name" value="ScyE_fam"/>
    <property type="match status" value="1"/>
</dbReference>
<reference evidence="2 3" key="1">
    <citation type="submission" date="2020-07" db="EMBL/GenBank/DDBJ databases">
        <title>Sequencing the genomes of 1000 actinobacteria strains.</title>
        <authorList>
            <person name="Klenk H.-P."/>
        </authorList>
    </citation>
    <scope>NUCLEOTIDE SEQUENCE [LARGE SCALE GENOMIC DNA]</scope>
    <source>
        <strain evidence="2 3">DSM 45278</strain>
    </source>
</reference>
<dbReference type="InterPro" id="IPR011042">
    <property type="entry name" value="6-blade_b-propeller_TolB-like"/>
</dbReference>
<evidence type="ECO:0000256" key="1">
    <source>
        <dbReference type="SAM" id="SignalP"/>
    </source>
</evidence>
<dbReference type="Proteomes" id="UP000584931">
    <property type="component" value="Unassembled WGS sequence"/>
</dbReference>
<evidence type="ECO:0000313" key="3">
    <source>
        <dbReference type="Proteomes" id="UP000584931"/>
    </source>
</evidence>
<dbReference type="Gene3D" id="2.120.10.30">
    <property type="entry name" value="TolB, C-terminal domain"/>
    <property type="match status" value="1"/>
</dbReference>
<evidence type="ECO:0000313" key="2">
    <source>
        <dbReference type="EMBL" id="NYH50593.1"/>
    </source>
</evidence>
<dbReference type="SUPFAM" id="SSF63829">
    <property type="entry name" value="Calcium-dependent phosphotriesterase"/>
    <property type="match status" value="1"/>
</dbReference>
<gene>
    <name evidence="2" type="ORF">HNR06_000182</name>
</gene>
<accession>A0A7Y9X9P0</accession>
<name>A0A7Y9X9P0_9ACTN</name>